<dbReference type="SUPFAM" id="SSF48403">
    <property type="entry name" value="Ankyrin repeat"/>
    <property type="match status" value="1"/>
</dbReference>
<feature type="repeat" description="ANK" evidence="3">
    <location>
        <begin position="388"/>
        <end position="420"/>
    </location>
</feature>
<dbReference type="GO" id="GO:0031436">
    <property type="term" value="C:BRCA1-BARD1 complex"/>
    <property type="evidence" value="ECO:0007669"/>
    <property type="project" value="TreeGrafter"/>
</dbReference>
<comment type="caution">
    <text evidence="4">The sequence shown here is derived from an EMBL/GenBank/DDBJ whole genome shotgun (WGS) entry which is preliminary data.</text>
</comment>
<dbReference type="PANTHER" id="PTHR24171">
    <property type="entry name" value="ANKYRIN REPEAT DOMAIN-CONTAINING PROTEIN 39-RELATED"/>
    <property type="match status" value="1"/>
</dbReference>
<dbReference type="GO" id="GO:0085020">
    <property type="term" value="P:protein K6-linked ubiquitination"/>
    <property type="evidence" value="ECO:0007669"/>
    <property type="project" value="TreeGrafter"/>
</dbReference>
<feature type="repeat" description="ANK" evidence="3">
    <location>
        <begin position="354"/>
        <end position="387"/>
    </location>
</feature>
<keyword evidence="2 3" id="KW-0040">ANK repeat</keyword>
<dbReference type="InterPro" id="IPR002110">
    <property type="entry name" value="Ankyrin_rpt"/>
</dbReference>
<evidence type="ECO:0000313" key="5">
    <source>
        <dbReference type="Proteomes" id="UP001497623"/>
    </source>
</evidence>
<feature type="repeat" description="ANK" evidence="3">
    <location>
        <begin position="183"/>
        <end position="215"/>
    </location>
</feature>
<dbReference type="PROSITE" id="PS50088">
    <property type="entry name" value="ANK_REPEAT"/>
    <property type="match status" value="8"/>
</dbReference>
<dbReference type="GO" id="GO:0004842">
    <property type="term" value="F:ubiquitin-protein transferase activity"/>
    <property type="evidence" value="ECO:0007669"/>
    <property type="project" value="TreeGrafter"/>
</dbReference>
<dbReference type="InterPro" id="IPR036770">
    <property type="entry name" value="Ankyrin_rpt-contain_sf"/>
</dbReference>
<dbReference type="AlphaFoldDB" id="A0AAV2RIN7"/>
<dbReference type="SMART" id="SM00248">
    <property type="entry name" value="ANK"/>
    <property type="match status" value="10"/>
</dbReference>
<dbReference type="Gene3D" id="1.25.40.20">
    <property type="entry name" value="Ankyrin repeat-containing domain"/>
    <property type="match status" value="4"/>
</dbReference>
<keyword evidence="1" id="KW-0677">Repeat</keyword>
<dbReference type="PRINTS" id="PR01415">
    <property type="entry name" value="ANKYRIN"/>
</dbReference>
<dbReference type="PROSITE" id="PS50297">
    <property type="entry name" value="ANK_REP_REGION"/>
    <property type="match status" value="5"/>
</dbReference>
<sequence length="487" mass="52577">SCREEQYTRISSPLAILSNLSRDWIDVRMGYNSWLCVFVILGGKVIGNRELELWNAARDGDLVQVRNELAQGISPLWRNPDIQGETAIHIASKNNHPDIVSTLLDSGVDINIQDDASTTPLREASWFDSTAVANILIDRGANVDIPDKLGHTPLMAATFKSKSLSIIEALIKAGADMTLSDNTGNTALHLAALLNKTTIAKLLLQNGANARAVDNKGNTPASIAREKGYPQLAAIIDSFTVNITDTTGEDIGNRELKLWNAARDGDLVQVNNMLAKGTSPLWRNPESQGETAIHIASKNNYQEIVIALLDTGVDINIQDDARTTPLREASWFDSVDVATMLIELGANVDIPDKFGHTPLMAATFKSKSLSIIKALINARANVKITDNFGNTALHLAALLNKTAIAQLLLLNGADARALDNKGKTPGYIAREKGHPQLADIIDSYTGDVTATTMHDTSAQPTAVNSTPKHPILKQPSQLVQKISTIPS</sequence>
<dbReference type="EMBL" id="CAXKWB010022710">
    <property type="protein sequence ID" value="CAL4124562.1"/>
    <property type="molecule type" value="Genomic_DNA"/>
</dbReference>
<dbReference type="PANTHER" id="PTHR24171:SF11">
    <property type="entry name" value="26S PROTEASOME NON-ATPASE REGULATORY SUBUNIT 10"/>
    <property type="match status" value="1"/>
</dbReference>
<feature type="non-terminal residue" evidence="4">
    <location>
        <position position="1"/>
    </location>
</feature>
<evidence type="ECO:0000256" key="3">
    <source>
        <dbReference type="PROSITE-ProRule" id="PRU00023"/>
    </source>
</evidence>
<protein>
    <recommendedName>
        <fullName evidence="6">Ankyrin repeat domain-containing protein</fullName>
    </recommendedName>
</protein>
<dbReference type="Proteomes" id="UP001497623">
    <property type="component" value="Unassembled WGS sequence"/>
</dbReference>
<feature type="repeat" description="ANK" evidence="3">
    <location>
        <begin position="116"/>
        <end position="148"/>
    </location>
</feature>
<evidence type="ECO:0000313" key="4">
    <source>
        <dbReference type="EMBL" id="CAL4124562.1"/>
    </source>
</evidence>
<accession>A0AAV2RIN7</accession>
<name>A0AAV2RIN7_MEGNR</name>
<reference evidence="4 5" key="1">
    <citation type="submission" date="2024-05" db="EMBL/GenBank/DDBJ databases">
        <authorList>
            <person name="Wallberg A."/>
        </authorList>
    </citation>
    <scope>NUCLEOTIDE SEQUENCE [LARGE SCALE GENOMIC DNA]</scope>
</reference>
<dbReference type="GO" id="GO:0070531">
    <property type="term" value="C:BRCA1-A complex"/>
    <property type="evidence" value="ECO:0007669"/>
    <property type="project" value="TreeGrafter"/>
</dbReference>
<organism evidence="4 5">
    <name type="scientific">Meganyctiphanes norvegica</name>
    <name type="common">Northern krill</name>
    <name type="synonym">Thysanopoda norvegica</name>
    <dbReference type="NCBI Taxonomy" id="48144"/>
    <lineage>
        <taxon>Eukaryota</taxon>
        <taxon>Metazoa</taxon>
        <taxon>Ecdysozoa</taxon>
        <taxon>Arthropoda</taxon>
        <taxon>Crustacea</taxon>
        <taxon>Multicrustacea</taxon>
        <taxon>Malacostraca</taxon>
        <taxon>Eumalacostraca</taxon>
        <taxon>Eucarida</taxon>
        <taxon>Euphausiacea</taxon>
        <taxon>Euphausiidae</taxon>
        <taxon>Meganyctiphanes</taxon>
    </lineage>
</organism>
<evidence type="ECO:0008006" key="6">
    <source>
        <dbReference type="Google" id="ProtNLM"/>
    </source>
</evidence>
<keyword evidence="5" id="KW-1185">Reference proteome</keyword>
<feature type="repeat" description="ANK" evidence="3">
    <location>
        <begin position="149"/>
        <end position="182"/>
    </location>
</feature>
<feature type="repeat" description="ANK" evidence="3">
    <location>
        <begin position="83"/>
        <end position="115"/>
    </location>
</feature>
<proteinExistence type="predicted"/>
<feature type="repeat" description="ANK" evidence="3">
    <location>
        <begin position="288"/>
        <end position="320"/>
    </location>
</feature>
<evidence type="ECO:0000256" key="1">
    <source>
        <dbReference type="ARBA" id="ARBA00022737"/>
    </source>
</evidence>
<feature type="repeat" description="ANK" evidence="3">
    <location>
        <begin position="321"/>
        <end position="353"/>
    </location>
</feature>
<evidence type="ECO:0000256" key="2">
    <source>
        <dbReference type="ARBA" id="ARBA00023043"/>
    </source>
</evidence>
<gene>
    <name evidence="4" type="ORF">MNOR_LOCUS24603</name>
</gene>
<dbReference type="Pfam" id="PF12796">
    <property type="entry name" value="Ank_2"/>
    <property type="match status" value="4"/>
</dbReference>